<dbReference type="InterPro" id="IPR044662">
    <property type="entry name" value="HS1/DABB1-like"/>
</dbReference>
<feature type="domain" description="Stress-response A/B barrel" evidence="2">
    <location>
        <begin position="3"/>
        <end position="105"/>
    </location>
</feature>
<accession>A0A1V6Q9U1</accession>
<dbReference type="PROSITE" id="PS51502">
    <property type="entry name" value="S_R_A_B_BARREL"/>
    <property type="match status" value="1"/>
</dbReference>
<proteinExistence type="predicted"/>
<evidence type="ECO:0000256" key="1">
    <source>
        <dbReference type="ARBA" id="ARBA00011738"/>
    </source>
</evidence>
<reference evidence="4" key="1">
    <citation type="journal article" date="2017" name="Nat. Microbiol.">
        <title>Global analysis of biosynthetic gene clusters reveals vast potential of secondary metabolite production in Penicillium species.</title>
        <authorList>
            <person name="Nielsen J.C."/>
            <person name="Grijseels S."/>
            <person name="Prigent S."/>
            <person name="Ji B."/>
            <person name="Dainat J."/>
            <person name="Nielsen K.F."/>
            <person name="Frisvad J.C."/>
            <person name="Workman M."/>
            <person name="Nielsen J."/>
        </authorList>
    </citation>
    <scope>NUCLEOTIDE SEQUENCE [LARGE SCALE GENOMIC DNA]</scope>
    <source>
        <strain evidence="4">IBT 29525</strain>
    </source>
</reference>
<evidence type="ECO:0000259" key="2">
    <source>
        <dbReference type="PROSITE" id="PS51502"/>
    </source>
</evidence>
<dbReference type="PANTHER" id="PTHR33178">
    <property type="match status" value="1"/>
</dbReference>
<protein>
    <recommendedName>
        <fullName evidence="2">Stress-response A/B barrel domain-containing protein</fullName>
    </recommendedName>
</protein>
<dbReference type="STRING" id="60172.A0A1V6Q9U1"/>
<sequence length="113" mass="12391">MSVTHIVQLQFKPSVSAATIQDACDRMLDLKQRCIHPDTQKPYIVSSTGGQDCSVEGIQGGITHAFIVEFESVAHRDYYAKTDPGHLAFGASLIPIVDKVQVIDFQVGVFVKE</sequence>
<dbReference type="Proteomes" id="UP000191612">
    <property type="component" value="Unassembled WGS sequence"/>
</dbReference>
<name>A0A1V6Q9U1_9EURO</name>
<dbReference type="InterPro" id="IPR013097">
    <property type="entry name" value="Dabb"/>
</dbReference>
<dbReference type="AlphaFoldDB" id="A0A1V6Q9U1"/>
<keyword evidence="4" id="KW-1185">Reference proteome</keyword>
<organism evidence="3 4">
    <name type="scientific">Penicillium solitum</name>
    <dbReference type="NCBI Taxonomy" id="60172"/>
    <lineage>
        <taxon>Eukaryota</taxon>
        <taxon>Fungi</taxon>
        <taxon>Dikarya</taxon>
        <taxon>Ascomycota</taxon>
        <taxon>Pezizomycotina</taxon>
        <taxon>Eurotiomycetes</taxon>
        <taxon>Eurotiomycetidae</taxon>
        <taxon>Eurotiales</taxon>
        <taxon>Aspergillaceae</taxon>
        <taxon>Penicillium</taxon>
    </lineage>
</organism>
<dbReference type="SUPFAM" id="SSF54909">
    <property type="entry name" value="Dimeric alpha+beta barrel"/>
    <property type="match status" value="1"/>
</dbReference>
<comment type="caution">
    <text evidence="3">The sequence shown here is derived from an EMBL/GenBank/DDBJ whole genome shotgun (WGS) entry which is preliminary data.</text>
</comment>
<dbReference type="PANTHER" id="PTHR33178:SF10">
    <property type="entry name" value="STRESS-RESPONSE A_B BARREL DOMAIN-CONTAINING PROTEIN"/>
    <property type="match status" value="1"/>
</dbReference>
<dbReference type="EMBL" id="MDYO01000097">
    <property type="protein sequence ID" value="OQD85586.1"/>
    <property type="molecule type" value="Genomic_DNA"/>
</dbReference>
<dbReference type="Gene3D" id="3.30.70.100">
    <property type="match status" value="1"/>
</dbReference>
<dbReference type="SMART" id="SM00886">
    <property type="entry name" value="Dabb"/>
    <property type="match status" value="1"/>
</dbReference>
<dbReference type="InterPro" id="IPR011008">
    <property type="entry name" value="Dimeric_a/b-barrel"/>
</dbReference>
<evidence type="ECO:0000313" key="3">
    <source>
        <dbReference type="EMBL" id="OQD85586.1"/>
    </source>
</evidence>
<dbReference type="Pfam" id="PF07876">
    <property type="entry name" value="Dabb"/>
    <property type="match status" value="1"/>
</dbReference>
<gene>
    <name evidence="3" type="ORF">PENSOL_c097G04913</name>
</gene>
<evidence type="ECO:0000313" key="4">
    <source>
        <dbReference type="Proteomes" id="UP000191612"/>
    </source>
</evidence>
<comment type="subunit">
    <text evidence="1">Homodimer.</text>
</comment>